<dbReference type="VEuPathDB" id="MicrosporidiaDB:CWI38_0144p0040"/>
<feature type="transmembrane region" description="Helical" evidence="2">
    <location>
        <begin position="104"/>
        <end position="124"/>
    </location>
</feature>
<comment type="caution">
    <text evidence="3">The sequence shown here is derived from an EMBL/GenBank/DDBJ whole genome shotgun (WGS) entry which is preliminary data.</text>
</comment>
<accession>A0A4Q9M3E4</accession>
<organism evidence="3 4">
    <name type="scientific">Hamiltosporidium tvaerminnensis</name>
    <dbReference type="NCBI Taxonomy" id="1176355"/>
    <lineage>
        <taxon>Eukaryota</taxon>
        <taxon>Fungi</taxon>
        <taxon>Fungi incertae sedis</taxon>
        <taxon>Microsporidia</taxon>
        <taxon>Dubosqiidae</taxon>
        <taxon>Hamiltosporidium</taxon>
    </lineage>
</organism>
<feature type="compositionally biased region" description="Polar residues" evidence="1">
    <location>
        <begin position="233"/>
        <end position="245"/>
    </location>
</feature>
<keyword evidence="2" id="KW-1133">Transmembrane helix</keyword>
<feature type="transmembrane region" description="Helical" evidence="2">
    <location>
        <begin position="77"/>
        <end position="98"/>
    </location>
</feature>
<evidence type="ECO:0008006" key="5">
    <source>
        <dbReference type="Google" id="ProtNLM"/>
    </source>
</evidence>
<evidence type="ECO:0000313" key="4">
    <source>
        <dbReference type="Proteomes" id="UP000292282"/>
    </source>
</evidence>
<protein>
    <recommendedName>
        <fullName evidence="5">Copper transporter</fullName>
    </recommendedName>
</protein>
<keyword evidence="4" id="KW-1185">Reference proteome</keyword>
<gene>
    <name evidence="3" type="ORF">CWI38_0144p0040</name>
</gene>
<evidence type="ECO:0000256" key="2">
    <source>
        <dbReference type="SAM" id="Phobius"/>
    </source>
</evidence>
<feature type="compositionally biased region" description="Basic and acidic residues" evidence="1">
    <location>
        <begin position="207"/>
        <end position="222"/>
    </location>
</feature>
<keyword evidence="2" id="KW-0812">Transmembrane</keyword>
<dbReference type="Proteomes" id="UP000292282">
    <property type="component" value="Unassembled WGS sequence"/>
</dbReference>
<name>A0A4Q9M3E4_9MICR</name>
<sequence length="245" mass="29140">MILHNEIPTRCCGMSLTLNNTSKLKSFLFKNITISGIPFYTFLFTLFCISFIIPVFKQKYLMKIKKYKKRKEIIYQIVLYLYIFTIKSFIFLVSWMLMMVSMTANVKIIFFILVGHVFGSIWCVRNRKYRNGKIRNNFYKDIESSTCYINYKCSVEIIPYVQTWAYIVTKYHKYHLKRQQILINSVNVRYRESCDVGDPTPPLKQAKPQEDDVKHFKTKDNRPLISKRGTMSEEPTININEESYL</sequence>
<evidence type="ECO:0000313" key="3">
    <source>
        <dbReference type="EMBL" id="TBU20036.1"/>
    </source>
</evidence>
<feature type="transmembrane region" description="Helical" evidence="2">
    <location>
        <begin position="37"/>
        <end position="56"/>
    </location>
</feature>
<evidence type="ECO:0000256" key="1">
    <source>
        <dbReference type="SAM" id="MobiDB-lite"/>
    </source>
</evidence>
<reference evidence="3 4" key="1">
    <citation type="submission" date="2017-12" db="EMBL/GenBank/DDBJ databases">
        <authorList>
            <person name="Pombert J.-F."/>
            <person name="Haag K.L."/>
            <person name="Ebert D."/>
        </authorList>
    </citation>
    <scope>NUCLEOTIDE SEQUENCE [LARGE SCALE GENOMIC DNA]</scope>
    <source>
        <strain evidence="3">IL-G-3</strain>
    </source>
</reference>
<keyword evidence="2" id="KW-0472">Membrane</keyword>
<dbReference type="EMBL" id="PITK01000144">
    <property type="protein sequence ID" value="TBU20036.1"/>
    <property type="molecule type" value="Genomic_DNA"/>
</dbReference>
<proteinExistence type="predicted"/>
<feature type="region of interest" description="Disordered" evidence="1">
    <location>
        <begin position="197"/>
        <end position="245"/>
    </location>
</feature>
<dbReference type="AlphaFoldDB" id="A0A4Q9M3E4"/>